<dbReference type="InterPro" id="IPR036291">
    <property type="entry name" value="NAD(P)-bd_dom_sf"/>
</dbReference>
<dbReference type="PANTHER" id="PTHR43544:SF15">
    <property type="entry name" value="CHAIN DEHYDROGENASE (ATSC), PUTATIVE (AFU_ORTHOLOGUE AFUA_3G00180)-RELATED"/>
    <property type="match status" value="1"/>
</dbReference>
<keyword evidence="3" id="KW-1185">Reference proteome</keyword>
<dbReference type="PANTHER" id="PTHR43544">
    <property type="entry name" value="SHORT-CHAIN DEHYDROGENASE/REDUCTASE"/>
    <property type="match status" value="1"/>
</dbReference>
<protein>
    <submittedName>
        <fullName evidence="2">Uncharacterized protein</fullName>
    </submittedName>
</protein>
<dbReference type="EMBL" id="AYKW01000015">
    <property type="protein sequence ID" value="PIL30277.1"/>
    <property type="molecule type" value="Genomic_DNA"/>
</dbReference>
<dbReference type="OrthoDB" id="9876299at2759"/>
<comment type="caution">
    <text evidence="2">The sequence shown here is derived from an EMBL/GenBank/DDBJ whole genome shotgun (WGS) entry which is preliminary data.</text>
</comment>
<evidence type="ECO:0000313" key="2">
    <source>
        <dbReference type="EMBL" id="PIL30277.1"/>
    </source>
</evidence>
<dbReference type="SUPFAM" id="SSF51735">
    <property type="entry name" value="NAD(P)-binding Rossmann-fold domains"/>
    <property type="match status" value="1"/>
</dbReference>
<name>A0A2G8S950_9APHY</name>
<dbReference type="PRINTS" id="PR00081">
    <property type="entry name" value="GDHRDH"/>
</dbReference>
<proteinExistence type="inferred from homology"/>
<evidence type="ECO:0000313" key="3">
    <source>
        <dbReference type="Proteomes" id="UP000230002"/>
    </source>
</evidence>
<gene>
    <name evidence="2" type="ORF">GSI_07457</name>
</gene>
<dbReference type="InterPro" id="IPR002347">
    <property type="entry name" value="SDR_fam"/>
</dbReference>
<comment type="similarity">
    <text evidence="1">Belongs to the short-chain dehydrogenases/reductases (SDR) family.</text>
</comment>
<accession>A0A2G8S950</accession>
<dbReference type="Proteomes" id="UP000230002">
    <property type="component" value="Unassembled WGS sequence"/>
</dbReference>
<dbReference type="Pfam" id="PF00106">
    <property type="entry name" value="adh_short"/>
    <property type="match status" value="1"/>
</dbReference>
<evidence type="ECO:0000256" key="1">
    <source>
        <dbReference type="ARBA" id="ARBA00006484"/>
    </source>
</evidence>
<reference evidence="2 3" key="1">
    <citation type="journal article" date="2015" name="Sci. Rep.">
        <title>Chromosome-level genome map provides insights into diverse defense mechanisms in the medicinal fungus Ganoderma sinense.</title>
        <authorList>
            <person name="Zhu Y."/>
            <person name="Xu J."/>
            <person name="Sun C."/>
            <person name="Zhou S."/>
            <person name="Xu H."/>
            <person name="Nelson D.R."/>
            <person name="Qian J."/>
            <person name="Song J."/>
            <person name="Luo H."/>
            <person name="Xiang L."/>
            <person name="Li Y."/>
            <person name="Xu Z."/>
            <person name="Ji A."/>
            <person name="Wang L."/>
            <person name="Lu S."/>
            <person name="Hayward A."/>
            <person name="Sun W."/>
            <person name="Li X."/>
            <person name="Schwartz D.C."/>
            <person name="Wang Y."/>
            <person name="Chen S."/>
        </authorList>
    </citation>
    <scope>NUCLEOTIDE SEQUENCE [LARGE SCALE GENOMIC DNA]</scope>
    <source>
        <strain evidence="2 3">ZZ0214-1</strain>
    </source>
</reference>
<dbReference type="GO" id="GO:0005737">
    <property type="term" value="C:cytoplasm"/>
    <property type="evidence" value="ECO:0007669"/>
    <property type="project" value="TreeGrafter"/>
</dbReference>
<dbReference type="AlphaFoldDB" id="A0A2G8S950"/>
<dbReference type="InterPro" id="IPR051468">
    <property type="entry name" value="Fungal_SecMetab_SDRs"/>
</dbReference>
<dbReference type="Gene3D" id="3.40.50.720">
    <property type="entry name" value="NAD(P)-binding Rossmann-like Domain"/>
    <property type="match status" value="1"/>
</dbReference>
<dbReference type="GO" id="GO:0016491">
    <property type="term" value="F:oxidoreductase activity"/>
    <property type="evidence" value="ECO:0007669"/>
    <property type="project" value="TreeGrafter"/>
</dbReference>
<organism evidence="2 3">
    <name type="scientific">Ganoderma sinense ZZ0214-1</name>
    <dbReference type="NCBI Taxonomy" id="1077348"/>
    <lineage>
        <taxon>Eukaryota</taxon>
        <taxon>Fungi</taxon>
        <taxon>Dikarya</taxon>
        <taxon>Basidiomycota</taxon>
        <taxon>Agaricomycotina</taxon>
        <taxon>Agaricomycetes</taxon>
        <taxon>Polyporales</taxon>
        <taxon>Polyporaceae</taxon>
        <taxon>Ganoderma</taxon>
    </lineage>
</organism>
<sequence>MPSYAVIGASRGIGLEYVRQLASRSDTVVFAVVRNPAGSTHLNAAATGLKNVHIFPGDVVDYDSLERAAKQVSEVTGGKLDYLIHNAANVDVNTAYKGFDDYANMEELDTAFISAYKVNSLGPIHAITAFLPLLRASDTKKIVVIGSGACDPSSSRALRLPNIVAYAMTKAAALLATTKFAFKLQDEGFVVITLCPGMVDCSATAGADSAALADKLNEFSATVKKNTGLEVTRQTPEESVTAQLKVIDGLQASHNGLFLKHTGGEYFPRRSEA</sequence>